<dbReference type="EMBL" id="KN817593">
    <property type="protein sequence ID" value="KJA18113.1"/>
    <property type="molecule type" value="Genomic_DNA"/>
</dbReference>
<dbReference type="Proteomes" id="UP000054270">
    <property type="component" value="Unassembled WGS sequence"/>
</dbReference>
<dbReference type="OrthoDB" id="3270336at2759"/>
<proteinExistence type="predicted"/>
<evidence type="ECO:0000313" key="1">
    <source>
        <dbReference type="EMBL" id="KJA18113.1"/>
    </source>
</evidence>
<reference evidence="2" key="1">
    <citation type="submission" date="2014-04" db="EMBL/GenBank/DDBJ databases">
        <title>Evolutionary Origins and Diversification of the Mycorrhizal Mutualists.</title>
        <authorList>
            <consortium name="DOE Joint Genome Institute"/>
            <consortium name="Mycorrhizal Genomics Consortium"/>
            <person name="Kohler A."/>
            <person name="Kuo A."/>
            <person name="Nagy L.G."/>
            <person name="Floudas D."/>
            <person name="Copeland A."/>
            <person name="Barry K.W."/>
            <person name="Cichocki N."/>
            <person name="Veneault-Fourrey C."/>
            <person name="LaButti K."/>
            <person name="Lindquist E.A."/>
            <person name="Lipzen A."/>
            <person name="Lundell T."/>
            <person name="Morin E."/>
            <person name="Murat C."/>
            <person name="Riley R."/>
            <person name="Ohm R."/>
            <person name="Sun H."/>
            <person name="Tunlid A."/>
            <person name="Henrissat B."/>
            <person name="Grigoriev I.V."/>
            <person name="Hibbett D.S."/>
            <person name="Martin F."/>
        </authorList>
    </citation>
    <scope>NUCLEOTIDE SEQUENCE [LARGE SCALE GENOMIC DNA]</scope>
    <source>
        <strain evidence="2">FD-334 SS-4</strain>
    </source>
</reference>
<gene>
    <name evidence="1" type="ORF">HYPSUDRAFT_113678</name>
</gene>
<protein>
    <submittedName>
        <fullName evidence="1">Uncharacterized protein</fullName>
    </submittedName>
</protein>
<name>A0A0D2M4M3_HYPSF</name>
<dbReference type="AlphaFoldDB" id="A0A0D2M4M3"/>
<feature type="non-terminal residue" evidence="1">
    <location>
        <position position="108"/>
    </location>
</feature>
<sequence>DDEINQTEIDILCGTYHVPTGMLAIIYILFLSWFPPPSVWAGNGFAWLEWTEASENLFKDILRKIQRNQFQPLSKADWRKKLRGFGGTRKLLEANAQRAIEFLNNYCP</sequence>
<dbReference type="STRING" id="945553.A0A0D2M4M3"/>
<keyword evidence="2" id="KW-1185">Reference proteome</keyword>
<feature type="non-terminal residue" evidence="1">
    <location>
        <position position="1"/>
    </location>
</feature>
<organism evidence="1 2">
    <name type="scientific">Hypholoma sublateritium (strain FD-334 SS-4)</name>
    <dbReference type="NCBI Taxonomy" id="945553"/>
    <lineage>
        <taxon>Eukaryota</taxon>
        <taxon>Fungi</taxon>
        <taxon>Dikarya</taxon>
        <taxon>Basidiomycota</taxon>
        <taxon>Agaricomycotina</taxon>
        <taxon>Agaricomycetes</taxon>
        <taxon>Agaricomycetidae</taxon>
        <taxon>Agaricales</taxon>
        <taxon>Agaricineae</taxon>
        <taxon>Strophariaceae</taxon>
        <taxon>Hypholoma</taxon>
    </lineage>
</organism>
<evidence type="ECO:0000313" key="2">
    <source>
        <dbReference type="Proteomes" id="UP000054270"/>
    </source>
</evidence>
<accession>A0A0D2M4M3</accession>